<name>A0A4Z0W6W9_9GAMM</name>
<dbReference type="PANTHER" id="PTHR30590:SF2">
    <property type="entry name" value="INNER MEMBRANE PROTEIN"/>
    <property type="match status" value="1"/>
</dbReference>
<feature type="transmembrane region" description="Helical" evidence="1">
    <location>
        <begin position="73"/>
        <end position="102"/>
    </location>
</feature>
<feature type="transmembrane region" description="Helical" evidence="1">
    <location>
        <begin position="162"/>
        <end position="182"/>
    </location>
</feature>
<dbReference type="Proteomes" id="UP000297475">
    <property type="component" value="Unassembled WGS sequence"/>
</dbReference>
<evidence type="ECO:0000256" key="1">
    <source>
        <dbReference type="SAM" id="Phobius"/>
    </source>
</evidence>
<keyword evidence="1" id="KW-1133">Transmembrane helix</keyword>
<gene>
    <name evidence="3" type="ORF">E4656_11115</name>
</gene>
<accession>A0A4Z0W6W9</accession>
<comment type="caution">
    <text evidence="3">The sequence shown here is derived from an EMBL/GenBank/DDBJ whole genome shotgun (WGS) entry which is preliminary data.</text>
</comment>
<dbReference type="EMBL" id="SRMF01000003">
    <property type="protein sequence ID" value="TGG93584.1"/>
    <property type="molecule type" value="Genomic_DNA"/>
</dbReference>
<protein>
    <submittedName>
        <fullName evidence="3">DUF418 domain-containing protein</fullName>
    </submittedName>
</protein>
<feature type="transmembrane region" description="Helical" evidence="1">
    <location>
        <begin position="241"/>
        <end position="257"/>
    </location>
</feature>
<feature type="transmembrane region" description="Helical" evidence="1">
    <location>
        <begin position="378"/>
        <end position="398"/>
    </location>
</feature>
<dbReference type="AlphaFoldDB" id="A0A4Z0W6W9"/>
<feature type="transmembrane region" description="Helical" evidence="1">
    <location>
        <begin position="39"/>
        <end position="61"/>
    </location>
</feature>
<dbReference type="PANTHER" id="PTHR30590">
    <property type="entry name" value="INNER MEMBRANE PROTEIN"/>
    <property type="match status" value="1"/>
</dbReference>
<organism evidence="3 4">
    <name type="scientific">Natronospirillum operosum</name>
    <dbReference type="NCBI Taxonomy" id="2759953"/>
    <lineage>
        <taxon>Bacteria</taxon>
        <taxon>Pseudomonadati</taxon>
        <taxon>Pseudomonadota</taxon>
        <taxon>Gammaproteobacteria</taxon>
        <taxon>Oceanospirillales</taxon>
        <taxon>Natronospirillaceae</taxon>
        <taxon>Natronospirillum</taxon>
    </lineage>
</organism>
<feature type="transmembrane region" description="Helical" evidence="1">
    <location>
        <begin position="352"/>
        <end position="372"/>
    </location>
</feature>
<keyword evidence="1" id="KW-0812">Transmembrane</keyword>
<evidence type="ECO:0000313" key="4">
    <source>
        <dbReference type="Proteomes" id="UP000297475"/>
    </source>
</evidence>
<feature type="domain" description="DUF418" evidence="2">
    <location>
        <begin position="255"/>
        <end position="415"/>
    </location>
</feature>
<feature type="transmembrane region" description="Helical" evidence="1">
    <location>
        <begin position="269"/>
        <end position="289"/>
    </location>
</feature>
<feature type="transmembrane region" description="Helical" evidence="1">
    <location>
        <begin position="309"/>
        <end position="332"/>
    </location>
</feature>
<dbReference type="Pfam" id="PF04235">
    <property type="entry name" value="DUF418"/>
    <property type="match status" value="1"/>
</dbReference>
<keyword evidence="1" id="KW-0472">Membrane</keyword>
<dbReference type="OrthoDB" id="9807744at2"/>
<evidence type="ECO:0000259" key="2">
    <source>
        <dbReference type="Pfam" id="PF04235"/>
    </source>
</evidence>
<proteinExistence type="predicted"/>
<reference evidence="3 4" key="1">
    <citation type="submission" date="2019-04" db="EMBL/GenBank/DDBJ databases">
        <title>Natronospirillum operosus gen. nov., sp. nov., a haloalkaliphilic satellite isolated from decaying biomass of laboratory culture of cyanobacterium Geitlerinema sp. and proposal of Natronospirillaceae fam. nov. and Saccharospirillaceae fam. nov.</title>
        <authorList>
            <person name="Kevbrin V."/>
            <person name="Boltyanskaya Y."/>
            <person name="Koziaeva V."/>
            <person name="Grouzdev D.S."/>
            <person name="Park M."/>
            <person name="Cho J."/>
        </authorList>
    </citation>
    <scope>NUCLEOTIDE SEQUENCE [LARGE SCALE GENOMIC DNA]</scope>
    <source>
        <strain evidence="3 4">G-116</strain>
    </source>
</reference>
<feature type="transmembrane region" description="Helical" evidence="1">
    <location>
        <begin position="122"/>
        <end position="155"/>
    </location>
</feature>
<dbReference type="InterPro" id="IPR052529">
    <property type="entry name" value="Bact_Transport_Assoc"/>
</dbReference>
<keyword evidence="4" id="KW-1185">Reference proteome</keyword>
<sequence length="424" mass="46897">MTFVTMAAVGSAAFLCRYQAGNRVMQSNRIETLDRVRGVALLGILVMNIQAFSMPGVAYLNPHLFGSMEGADGLVWLLSHVFADSKFIALFSILFGAGVALMAEKARAAGHSAAALHYRRTLVLGVIGAAHGFLVWYGDILFVYALCALLVYLFLRLRPRTLLIVGGLVYLLPVALGIFNYATFEYWPEAAREGISMTIWSPDSPWTEAQLAAYVGTWSEQQAQRFEDFTLYLVNVLPWQMFWQAGGLMLIGMALYRTGVLSGLKSTRFYGRLAVAGLALGLPLIILGVQQREAADWAFAWTYFVGGQFNYIAAPLVALAYMSLVVLACKLLRPGLLGRALEAVGRTALSNYLLQSVICTALFYGFGLGLFGQVPRTGQLGVVILIWGFQLALSTWWVQRFHYGPVEWLWRAAARLQRPPMRKH</sequence>
<evidence type="ECO:0000313" key="3">
    <source>
        <dbReference type="EMBL" id="TGG93584.1"/>
    </source>
</evidence>
<dbReference type="InterPro" id="IPR007349">
    <property type="entry name" value="DUF418"/>
</dbReference>